<evidence type="ECO:0000256" key="6">
    <source>
        <dbReference type="ARBA" id="ARBA00023139"/>
    </source>
</evidence>
<feature type="transmembrane region" description="Helical" evidence="11">
    <location>
        <begin position="328"/>
        <end position="350"/>
    </location>
</feature>
<dbReference type="Pfam" id="PF01529">
    <property type="entry name" value="DHHC"/>
    <property type="match status" value="1"/>
</dbReference>
<feature type="region of interest" description="Disordered" evidence="12">
    <location>
        <begin position="207"/>
        <end position="269"/>
    </location>
</feature>
<keyword evidence="6" id="KW-0564">Palmitate</keyword>
<gene>
    <name evidence="14" type="ORF">GLX27_002850</name>
</gene>
<keyword evidence="3 11" id="KW-0812">Transmembrane</keyword>
<feature type="domain" description="Palmitoyltransferase DHHC" evidence="13">
    <location>
        <begin position="278"/>
        <end position="405"/>
    </location>
</feature>
<protein>
    <recommendedName>
        <fullName evidence="11">Palmitoyltransferase</fullName>
        <ecNumber evidence="11">2.3.1.225</ecNumber>
    </recommendedName>
</protein>
<dbReference type="PANTHER" id="PTHR22883">
    <property type="entry name" value="ZINC FINGER DHHC DOMAIN CONTAINING PROTEIN"/>
    <property type="match status" value="1"/>
</dbReference>
<evidence type="ECO:0000256" key="12">
    <source>
        <dbReference type="SAM" id="MobiDB-lite"/>
    </source>
</evidence>
<comment type="catalytic activity">
    <reaction evidence="10 11">
        <text>L-cysteinyl-[protein] + hexadecanoyl-CoA = S-hexadecanoyl-L-cysteinyl-[protein] + CoA</text>
        <dbReference type="Rhea" id="RHEA:36683"/>
        <dbReference type="Rhea" id="RHEA-COMP:10131"/>
        <dbReference type="Rhea" id="RHEA-COMP:11032"/>
        <dbReference type="ChEBI" id="CHEBI:29950"/>
        <dbReference type="ChEBI" id="CHEBI:57287"/>
        <dbReference type="ChEBI" id="CHEBI:57379"/>
        <dbReference type="ChEBI" id="CHEBI:74151"/>
        <dbReference type="EC" id="2.3.1.225"/>
    </reaction>
</comment>
<dbReference type="CDD" id="cd00065">
    <property type="entry name" value="FYVE_like_SF"/>
    <property type="match status" value="1"/>
</dbReference>
<feature type="compositionally biased region" description="Basic and acidic residues" evidence="12">
    <location>
        <begin position="242"/>
        <end position="266"/>
    </location>
</feature>
<sequence>MRAAPWQACFRRAGIGASERVQPVDPWAQAPPRPEPLFFKYGNVAIIIFSILWTCAMYLWRLCYPMLAERPSALGSRALGIVLLVLFLLLWGLTTWSYVRVITVTPGYVADLVPEREAPNVHVEMHSAPAPAPRPASPLAIQVPARGAHAAEEEVSSVRNTQPFTPLDERTRPSTLSSSYEHPMARPRPPTPEQNVSVMPAADFGALLPHFPHPGRHAHESEAEEVVPPAKPLTGSPLETFSVDHRSAHESESRHPSPRKMGEPRRIPQNPPLFDPAELYCQRCQRPRPPRAHHCRRCGKCVLRMDHHCPWVGRCIGAQNYRFYINTVFWAAVFTTYTLVSIAVLFARGVRSQSPGGWARSIHDWDVDGWLISVLVMSFFFFLFTCSLLVIHVQLSMHNLTSVEQRAINTERSIEGALLRRYYSDNGEGTTLGHGPLGVWRRLRARRELLRKWNEHWGAFSTKGNPWWIGSRAELAYAADSPQAYQRAANLEKTLGLEPSESVAHIVPATARTLWSTSPLLNMELSIGKPWTWLLPLGRPDRTYGVHFALNPRYNDRGEWLPRPQWPDVAS</sequence>
<accession>A0ABY8ETP5</accession>
<name>A0ABY8ETP5_MALFU</name>
<dbReference type="Proteomes" id="UP000818624">
    <property type="component" value="Chromosome 3"/>
</dbReference>
<evidence type="ECO:0000313" key="14">
    <source>
        <dbReference type="EMBL" id="WFD48182.1"/>
    </source>
</evidence>
<reference evidence="14 15" key="1">
    <citation type="journal article" date="2020" name="Elife">
        <title>Loss of centromere function drives karyotype evolution in closely related Malassezia species.</title>
        <authorList>
            <person name="Sankaranarayanan S.R."/>
            <person name="Ianiri G."/>
            <person name="Coelho M.A."/>
            <person name="Reza M.H."/>
            <person name="Thimmappa B.C."/>
            <person name="Ganguly P."/>
            <person name="Vadnala R.N."/>
            <person name="Sun S."/>
            <person name="Siddharthan R."/>
            <person name="Tellgren-Roth C."/>
            <person name="Dawson T.L."/>
            <person name="Heitman J."/>
            <person name="Sanyal K."/>
        </authorList>
    </citation>
    <scope>NUCLEOTIDE SEQUENCE [LARGE SCALE GENOMIC DNA]</scope>
    <source>
        <strain evidence="14">CBS14141</strain>
    </source>
</reference>
<evidence type="ECO:0000313" key="15">
    <source>
        <dbReference type="Proteomes" id="UP000818624"/>
    </source>
</evidence>
<comment type="domain">
    <text evidence="11">The DHHC domain is required for palmitoyltransferase activity.</text>
</comment>
<dbReference type="GO" id="GO:0019706">
    <property type="term" value="F:protein-cysteine S-palmitoyltransferase activity"/>
    <property type="evidence" value="ECO:0007669"/>
    <property type="project" value="UniProtKB-EC"/>
</dbReference>
<evidence type="ECO:0000256" key="2">
    <source>
        <dbReference type="ARBA" id="ARBA00022679"/>
    </source>
</evidence>
<feature type="transmembrane region" description="Helical" evidence="11">
    <location>
        <begin position="41"/>
        <end position="60"/>
    </location>
</feature>
<dbReference type="InterPro" id="IPR039859">
    <property type="entry name" value="PFA4/ZDH16/20/ERF2-like"/>
</dbReference>
<comment type="similarity">
    <text evidence="9">Belongs to the DHHC palmitoyltransferase family. PFA5 subfamily.</text>
</comment>
<keyword evidence="5 11" id="KW-0472">Membrane</keyword>
<evidence type="ECO:0000256" key="4">
    <source>
        <dbReference type="ARBA" id="ARBA00022989"/>
    </source>
</evidence>
<dbReference type="InterPro" id="IPR001594">
    <property type="entry name" value="Palmitoyltrfase_DHHC"/>
</dbReference>
<comment type="subcellular location">
    <subcellularLocation>
        <location evidence="1">Membrane</location>
        <topology evidence="1">Multi-pass membrane protein</topology>
    </subcellularLocation>
</comment>
<evidence type="ECO:0000256" key="7">
    <source>
        <dbReference type="ARBA" id="ARBA00023288"/>
    </source>
</evidence>
<evidence type="ECO:0000256" key="5">
    <source>
        <dbReference type="ARBA" id="ARBA00023136"/>
    </source>
</evidence>
<proteinExistence type="inferred from homology"/>
<evidence type="ECO:0000256" key="11">
    <source>
        <dbReference type="RuleBase" id="RU079119"/>
    </source>
</evidence>
<evidence type="ECO:0000259" key="13">
    <source>
        <dbReference type="Pfam" id="PF01529"/>
    </source>
</evidence>
<keyword evidence="8 11" id="KW-0012">Acyltransferase</keyword>
<dbReference type="EMBL" id="CP046236">
    <property type="protein sequence ID" value="WFD48182.1"/>
    <property type="molecule type" value="Genomic_DNA"/>
</dbReference>
<feature type="region of interest" description="Disordered" evidence="12">
    <location>
        <begin position="150"/>
        <end position="194"/>
    </location>
</feature>
<feature type="transmembrane region" description="Helical" evidence="11">
    <location>
        <begin position="370"/>
        <end position="391"/>
    </location>
</feature>
<keyword evidence="2 11" id="KW-0808">Transferase</keyword>
<dbReference type="EC" id="2.3.1.225" evidence="11"/>
<keyword evidence="15" id="KW-1185">Reference proteome</keyword>
<evidence type="ECO:0000256" key="1">
    <source>
        <dbReference type="ARBA" id="ARBA00004141"/>
    </source>
</evidence>
<dbReference type="PANTHER" id="PTHR22883:SF23">
    <property type="entry name" value="PALMITOYLTRANSFERASE ZDHHC6"/>
    <property type="match status" value="1"/>
</dbReference>
<organism evidence="14 15">
    <name type="scientific">Malassezia furfur</name>
    <name type="common">Pityriasis versicolor infection agent</name>
    <name type="synonym">Pityrosporum furfur</name>
    <dbReference type="NCBI Taxonomy" id="55194"/>
    <lineage>
        <taxon>Eukaryota</taxon>
        <taxon>Fungi</taxon>
        <taxon>Dikarya</taxon>
        <taxon>Basidiomycota</taxon>
        <taxon>Ustilaginomycotina</taxon>
        <taxon>Malasseziomycetes</taxon>
        <taxon>Malasseziales</taxon>
        <taxon>Malasseziaceae</taxon>
        <taxon>Malassezia</taxon>
    </lineage>
</organism>
<evidence type="ECO:0000256" key="9">
    <source>
        <dbReference type="ARBA" id="ARBA00038298"/>
    </source>
</evidence>
<feature type="transmembrane region" description="Helical" evidence="11">
    <location>
        <begin position="80"/>
        <end position="99"/>
    </location>
</feature>
<keyword evidence="4 11" id="KW-1133">Transmembrane helix</keyword>
<keyword evidence="7" id="KW-0449">Lipoprotein</keyword>
<evidence type="ECO:0000256" key="10">
    <source>
        <dbReference type="ARBA" id="ARBA00048048"/>
    </source>
</evidence>
<evidence type="ECO:0000256" key="3">
    <source>
        <dbReference type="ARBA" id="ARBA00022692"/>
    </source>
</evidence>
<evidence type="ECO:0000256" key="8">
    <source>
        <dbReference type="ARBA" id="ARBA00023315"/>
    </source>
</evidence>
<dbReference type="PROSITE" id="PS50216">
    <property type="entry name" value="DHHC"/>
    <property type="match status" value="1"/>
</dbReference>